<accession>A0A0E9QQI3</accession>
<reference evidence="1" key="2">
    <citation type="journal article" date="2015" name="Fish Shellfish Immunol.">
        <title>Early steps in the European eel (Anguilla anguilla)-Vibrio vulnificus interaction in the gills: Role of the RtxA13 toxin.</title>
        <authorList>
            <person name="Callol A."/>
            <person name="Pajuelo D."/>
            <person name="Ebbesson L."/>
            <person name="Teles M."/>
            <person name="MacKenzie S."/>
            <person name="Amaro C."/>
        </authorList>
    </citation>
    <scope>NUCLEOTIDE SEQUENCE</scope>
</reference>
<proteinExistence type="predicted"/>
<organism evidence="1">
    <name type="scientific">Anguilla anguilla</name>
    <name type="common">European freshwater eel</name>
    <name type="synonym">Muraena anguilla</name>
    <dbReference type="NCBI Taxonomy" id="7936"/>
    <lineage>
        <taxon>Eukaryota</taxon>
        <taxon>Metazoa</taxon>
        <taxon>Chordata</taxon>
        <taxon>Craniata</taxon>
        <taxon>Vertebrata</taxon>
        <taxon>Euteleostomi</taxon>
        <taxon>Actinopterygii</taxon>
        <taxon>Neopterygii</taxon>
        <taxon>Teleostei</taxon>
        <taxon>Anguilliformes</taxon>
        <taxon>Anguillidae</taxon>
        <taxon>Anguilla</taxon>
    </lineage>
</organism>
<evidence type="ECO:0000313" key="1">
    <source>
        <dbReference type="EMBL" id="JAH19089.1"/>
    </source>
</evidence>
<dbReference type="EMBL" id="GBXM01089488">
    <property type="protein sequence ID" value="JAH19089.1"/>
    <property type="molecule type" value="Transcribed_RNA"/>
</dbReference>
<name>A0A0E9QQI3_ANGAN</name>
<sequence length="37" mass="4273">MCLTNKYASTFKLDWIQIHKVSLKQVPLLLPISSNEL</sequence>
<dbReference type="AlphaFoldDB" id="A0A0E9QQI3"/>
<protein>
    <submittedName>
        <fullName evidence="1">Uncharacterized protein</fullName>
    </submittedName>
</protein>
<reference evidence="1" key="1">
    <citation type="submission" date="2014-11" db="EMBL/GenBank/DDBJ databases">
        <authorList>
            <person name="Amaro Gonzalez C."/>
        </authorList>
    </citation>
    <scope>NUCLEOTIDE SEQUENCE</scope>
</reference>